<comment type="caution">
    <text evidence="2">The sequence shown here is derived from an EMBL/GenBank/DDBJ whole genome shotgun (WGS) entry which is preliminary data.</text>
</comment>
<evidence type="ECO:0000256" key="1">
    <source>
        <dbReference type="SAM" id="MobiDB-lite"/>
    </source>
</evidence>
<sequence>MKQNAIIMHRPHLGVGDKKK</sequence>
<protein>
    <submittedName>
        <fullName evidence="2">Uncharacterized protein</fullName>
    </submittedName>
</protein>
<dbReference type="EMBL" id="LATX01002090">
    <property type="protein sequence ID" value="KTB34353.1"/>
    <property type="molecule type" value="Genomic_DNA"/>
</dbReference>
<accession>A0A0W0FDM8</accession>
<dbReference type="AlphaFoldDB" id="A0A0W0FDM8"/>
<gene>
    <name evidence="2" type="ORF">WG66_13091</name>
</gene>
<organism evidence="2 3">
    <name type="scientific">Moniliophthora roreri</name>
    <name type="common">Frosty pod rot fungus</name>
    <name type="synonym">Monilia roreri</name>
    <dbReference type="NCBI Taxonomy" id="221103"/>
    <lineage>
        <taxon>Eukaryota</taxon>
        <taxon>Fungi</taxon>
        <taxon>Dikarya</taxon>
        <taxon>Basidiomycota</taxon>
        <taxon>Agaricomycotina</taxon>
        <taxon>Agaricomycetes</taxon>
        <taxon>Agaricomycetidae</taxon>
        <taxon>Agaricales</taxon>
        <taxon>Marasmiineae</taxon>
        <taxon>Marasmiaceae</taxon>
        <taxon>Moniliophthora</taxon>
    </lineage>
</organism>
<evidence type="ECO:0000313" key="2">
    <source>
        <dbReference type="EMBL" id="KTB34353.1"/>
    </source>
</evidence>
<proteinExistence type="predicted"/>
<reference evidence="2 3" key="1">
    <citation type="submission" date="2015-12" db="EMBL/GenBank/DDBJ databases">
        <title>Draft genome sequence of Moniliophthora roreri, the causal agent of frosty pod rot of cacao.</title>
        <authorList>
            <person name="Aime M.C."/>
            <person name="Diaz-Valderrama J.R."/>
            <person name="Kijpornyongpan T."/>
            <person name="Phillips-Mora W."/>
        </authorList>
    </citation>
    <scope>NUCLEOTIDE SEQUENCE [LARGE SCALE GENOMIC DNA]</scope>
    <source>
        <strain evidence="2 3">MCA 2952</strain>
    </source>
</reference>
<feature type="region of interest" description="Disordered" evidence="1">
    <location>
        <begin position="1"/>
        <end position="20"/>
    </location>
</feature>
<name>A0A0W0FDM8_MONRR</name>
<evidence type="ECO:0000313" key="3">
    <source>
        <dbReference type="Proteomes" id="UP000054988"/>
    </source>
</evidence>
<dbReference type="Proteomes" id="UP000054988">
    <property type="component" value="Unassembled WGS sequence"/>
</dbReference>